<dbReference type="Proteomes" id="UP001596113">
    <property type="component" value="Unassembled WGS sequence"/>
</dbReference>
<proteinExistence type="predicted"/>
<sequence>MMPSRTSYYYDEERVKAMLPLLSDDLLLDAYHNAVRLRLELEFLRLLKSEIRRRRLSLPEERPI</sequence>
<organism evidence="1 2">
    <name type="scientific">Cohnella soli</name>
    <dbReference type="NCBI Taxonomy" id="425005"/>
    <lineage>
        <taxon>Bacteria</taxon>
        <taxon>Bacillati</taxon>
        <taxon>Bacillota</taxon>
        <taxon>Bacilli</taxon>
        <taxon>Bacillales</taxon>
        <taxon>Paenibacillaceae</taxon>
        <taxon>Cohnella</taxon>
    </lineage>
</organism>
<dbReference type="Pfam" id="PF08970">
    <property type="entry name" value="Sda"/>
    <property type="match status" value="1"/>
</dbReference>
<dbReference type="SUPFAM" id="SSF100985">
    <property type="entry name" value="Sporulation inhibitor Sda"/>
    <property type="match status" value="1"/>
</dbReference>
<dbReference type="InterPro" id="IPR015064">
    <property type="entry name" value="Sda"/>
</dbReference>
<accession>A0ABW0HWV7</accession>
<evidence type="ECO:0000313" key="2">
    <source>
        <dbReference type="Proteomes" id="UP001596113"/>
    </source>
</evidence>
<name>A0ABW0HWV7_9BACL</name>
<reference evidence="2" key="1">
    <citation type="journal article" date="2019" name="Int. J. Syst. Evol. Microbiol.">
        <title>The Global Catalogue of Microorganisms (GCM) 10K type strain sequencing project: providing services to taxonomists for standard genome sequencing and annotation.</title>
        <authorList>
            <consortium name="The Broad Institute Genomics Platform"/>
            <consortium name="The Broad Institute Genome Sequencing Center for Infectious Disease"/>
            <person name="Wu L."/>
            <person name="Ma J."/>
        </authorList>
    </citation>
    <scope>NUCLEOTIDE SEQUENCE [LARGE SCALE GENOMIC DNA]</scope>
    <source>
        <strain evidence="2">CGMCC 1.18575</strain>
    </source>
</reference>
<protein>
    <submittedName>
        <fullName evidence="1">Sporulation histidine kinase inhibitor Sda</fullName>
    </submittedName>
</protein>
<keyword evidence="1" id="KW-0649">Protein kinase inhibitor</keyword>
<dbReference type="Gene3D" id="1.10.287.1100">
    <property type="entry name" value="Sporulation inhibitor A"/>
    <property type="match status" value="1"/>
</dbReference>
<gene>
    <name evidence="1" type="primary">sda</name>
    <name evidence="1" type="ORF">ACFPOF_22880</name>
</gene>
<dbReference type="InterPro" id="IPR036916">
    <property type="entry name" value="Sda_sf"/>
</dbReference>
<comment type="caution">
    <text evidence="1">The sequence shown here is derived from an EMBL/GenBank/DDBJ whole genome shotgun (WGS) entry which is preliminary data.</text>
</comment>
<dbReference type="EMBL" id="JBHSMI010000029">
    <property type="protein sequence ID" value="MFC5405599.1"/>
    <property type="molecule type" value="Genomic_DNA"/>
</dbReference>
<dbReference type="GO" id="GO:0004860">
    <property type="term" value="F:protein kinase inhibitor activity"/>
    <property type="evidence" value="ECO:0007669"/>
    <property type="project" value="UniProtKB-KW"/>
</dbReference>
<keyword evidence="2" id="KW-1185">Reference proteome</keyword>
<evidence type="ECO:0000313" key="1">
    <source>
        <dbReference type="EMBL" id="MFC5405599.1"/>
    </source>
</evidence>
<dbReference type="RefSeq" id="WP_378136965.1">
    <property type="nucleotide sequence ID" value="NZ_JBHSMI010000029.1"/>
</dbReference>